<accession>A0A830FZJ9</accession>
<organism evidence="1 2">
    <name type="scientific">Halarchaeum rubridurum</name>
    <dbReference type="NCBI Taxonomy" id="489911"/>
    <lineage>
        <taxon>Archaea</taxon>
        <taxon>Methanobacteriati</taxon>
        <taxon>Methanobacteriota</taxon>
        <taxon>Stenosarchaea group</taxon>
        <taxon>Halobacteria</taxon>
        <taxon>Halobacteriales</taxon>
        <taxon>Halobacteriaceae</taxon>
    </lineage>
</organism>
<comment type="caution">
    <text evidence="1">The sequence shown here is derived from an EMBL/GenBank/DDBJ whole genome shotgun (WGS) entry which is preliminary data.</text>
</comment>
<reference evidence="1" key="1">
    <citation type="journal article" date="2014" name="Int. J. Syst. Evol. Microbiol.">
        <title>Complete genome sequence of Corynebacterium casei LMG S-19264T (=DSM 44701T), isolated from a smear-ripened cheese.</title>
        <authorList>
            <consortium name="US DOE Joint Genome Institute (JGI-PGF)"/>
            <person name="Walter F."/>
            <person name="Albersmeier A."/>
            <person name="Kalinowski J."/>
            <person name="Ruckert C."/>
        </authorList>
    </citation>
    <scope>NUCLEOTIDE SEQUENCE</scope>
    <source>
        <strain evidence="1">JCM 16108</strain>
    </source>
</reference>
<dbReference type="AlphaFoldDB" id="A0A830FZJ9"/>
<reference evidence="1" key="2">
    <citation type="submission" date="2020-09" db="EMBL/GenBank/DDBJ databases">
        <authorList>
            <person name="Sun Q."/>
            <person name="Ohkuma M."/>
        </authorList>
    </citation>
    <scope>NUCLEOTIDE SEQUENCE</scope>
    <source>
        <strain evidence="1">JCM 16108</strain>
    </source>
</reference>
<keyword evidence="2" id="KW-1185">Reference proteome</keyword>
<evidence type="ECO:0000313" key="2">
    <source>
        <dbReference type="Proteomes" id="UP000614609"/>
    </source>
</evidence>
<dbReference type="EMBL" id="BMOO01000004">
    <property type="protein sequence ID" value="GGM67979.1"/>
    <property type="molecule type" value="Genomic_DNA"/>
</dbReference>
<gene>
    <name evidence="1" type="ORF">GCM10009017_17690</name>
</gene>
<proteinExistence type="predicted"/>
<protein>
    <submittedName>
        <fullName evidence="1">Uncharacterized protein</fullName>
    </submittedName>
</protein>
<name>A0A830FZJ9_9EURY</name>
<sequence>MFEVRQKVETVGNDVVAALTVEVHDDPDAAVRACLGRVREAPAAAPCVVLSHM</sequence>
<dbReference type="Proteomes" id="UP000614609">
    <property type="component" value="Unassembled WGS sequence"/>
</dbReference>
<evidence type="ECO:0000313" key="1">
    <source>
        <dbReference type="EMBL" id="GGM67979.1"/>
    </source>
</evidence>